<dbReference type="Proteomes" id="UP000077177">
    <property type="component" value="Chromosome"/>
</dbReference>
<proteinExistence type="predicted"/>
<dbReference type="KEGG" id="fla:SY85_09230"/>
<protein>
    <submittedName>
        <fullName evidence="1">Uncharacterized protein</fullName>
    </submittedName>
</protein>
<reference evidence="1 2" key="2">
    <citation type="journal article" date="2016" name="Int. J. Syst. Evol. Microbiol.">
        <title>Flavisolibacter tropicus sp. nov., isolated from tropical soil.</title>
        <authorList>
            <person name="Lee J.J."/>
            <person name="Kang M.S."/>
            <person name="Kim G.S."/>
            <person name="Lee C.S."/>
            <person name="Lim S."/>
            <person name="Lee J."/>
            <person name="Roh S.H."/>
            <person name="Kang H."/>
            <person name="Ha J.M."/>
            <person name="Bae S."/>
            <person name="Jung H.Y."/>
            <person name="Kim M.K."/>
        </authorList>
    </citation>
    <scope>NUCLEOTIDE SEQUENCE [LARGE SCALE GENOMIC DNA]</scope>
    <source>
        <strain evidence="1 2">LCS9</strain>
    </source>
</reference>
<dbReference type="EMBL" id="CP011390">
    <property type="protein sequence ID" value="ANE50659.1"/>
    <property type="molecule type" value="Genomic_DNA"/>
</dbReference>
<dbReference type="STRING" id="1492898.SY85_09230"/>
<evidence type="ECO:0000313" key="1">
    <source>
        <dbReference type="EMBL" id="ANE50659.1"/>
    </source>
</evidence>
<name>A0A172TU93_9BACT</name>
<accession>A0A172TU93</accession>
<keyword evidence="2" id="KW-1185">Reference proteome</keyword>
<reference evidence="2" key="1">
    <citation type="submission" date="2015-01" db="EMBL/GenBank/DDBJ databases">
        <title>Flavisolibacter sp./LCS9/ whole genome sequencing.</title>
        <authorList>
            <person name="Kim M.K."/>
            <person name="Srinivasan S."/>
            <person name="Lee J.-J."/>
        </authorList>
    </citation>
    <scope>NUCLEOTIDE SEQUENCE [LARGE SCALE GENOMIC DNA]</scope>
    <source>
        <strain evidence="2">LCS9</strain>
    </source>
</reference>
<gene>
    <name evidence="1" type="ORF">SY85_09230</name>
</gene>
<sequence length="84" mass="9779">MQVNGKGWVVTDPEEQSTFLEMFNDIQSNQLEDMVLVKVKMLKAEYYETQLRTKNSWWHSAMGAMTAWFRNPNHVGTSTYFPAS</sequence>
<organism evidence="1 2">
    <name type="scientific">Flavisolibacter tropicus</name>
    <dbReference type="NCBI Taxonomy" id="1492898"/>
    <lineage>
        <taxon>Bacteria</taxon>
        <taxon>Pseudomonadati</taxon>
        <taxon>Bacteroidota</taxon>
        <taxon>Chitinophagia</taxon>
        <taxon>Chitinophagales</taxon>
        <taxon>Chitinophagaceae</taxon>
        <taxon>Flavisolibacter</taxon>
    </lineage>
</organism>
<evidence type="ECO:0000313" key="2">
    <source>
        <dbReference type="Proteomes" id="UP000077177"/>
    </source>
</evidence>
<dbReference type="AlphaFoldDB" id="A0A172TU93"/>